<feature type="transmembrane region" description="Helical" evidence="1">
    <location>
        <begin position="211"/>
        <end position="234"/>
    </location>
</feature>
<keyword evidence="1" id="KW-0812">Transmembrane</keyword>
<feature type="transmembrane region" description="Helical" evidence="1">
    <location>
        <begin position="144"/>
        <end position="165"/>
    </location>
</feature>
<organism evidence="2">
    <name type="scientific">Opuntia streptacantha</name>
    <name type="common">Prickly pear cactus</name>
    <name type="synonym">Opuntia cardona</name>
    <dbReference type="NCBI Taxonomy" id="393608"/>
    <lineage>
        <taxon>Eukaryota</taxon>
        <taxon>Viridiplantae</taxon>
        <taxon>Streptophyta</taxon>
        <taxon>Embryophyta</taxon>
        <taxon>Tracheophyta</taxon>
        <taxon>Spermatophyta</taxon>
        <taxon>Magnoliopsida</taxon>
        <taxon>eudicotyledons</taxon>
        <taxon>Gunneridae</taxon>
        <taxon>Pentapetalae</taxon>
        <taxon>Caryophyllales</taxon>
        <taxon>Cactineae</taxon>
        <taxon>Cactaceae</taxon>
        <taxon>Opuntioideae</taxon>
        <taxon>Opuntia</taxon>
    </lineage>
</organism>
<evidence type="ECO:0000313" key="2">
    <source>
        <dbReference type="EMBL" id="MBA4665212.1"/>
    </source>
</evidence>
<name>A0A7C9ACN7_OPUST</name>
<reference evidence="2" key="2">
    <citation type="submission" date="2020-07" db="EMBL/GenBank/DDBJ databases">
        <authorList>
            <person name="Vera ALvarez R."/>
            <person name="Arias-Moreno D.M."/>
            <person name="Jimenez-Jacinto V."/>
            <person name="Jimenez-Bremont J.F."/>
            <person name="Swaminathan K."/>
            <person name="Moose S.P."/>
            <person name="Guerrero-Gonzalez M.L."/>
            <person name="Marino-Ramirez L."/>
            <person name="Landsman D."/>
            <person name="Rodriguez-Kessler M."/>
            <person name="Delgado-Sanchez P."/>
        </authorList>
    </citation>
    <scope>NUCLEOTIDE SEQUENCE</scope>
    <source>
        <tissue evidence="2">Cladode</tissue>
    </source>
</reference>
<accession>A0A7C9ACN7</accession>
<dbReference type="AlphaFoldDB" id="A0A7C9ACN7"/>
<feature type="transmembrane region" description="Helical" evidence="1">
    <location>
        <begin position="246"/>
        <end position="266"/>
    </location>
</feature>
<protein>
    <submittedName>
        <fullName evidence="2">Uncharacterized protein</fullName>
    </submittedName>
</protein>
<dbReference type="EMBL" id="GISG01226602">
    <property type="protein sequence ID" value="MBA4665212.1"/>
    <property type="molecule type" value="Transcribed_RNA"/>
</dbReference>
<reference evidence="2" key="1">
    <citation type="journal article" date="2013" name="J. Plant Res.">
        <title>Effect of fungi and light on seed germination of three Opuntia species from semiarid lands of central Mexico.</title>
        <authorList>
            <person name="Delgado-Sanchez P."/>
            <person name="Jimenez-Bremont J.F."/>
            <person name="Guerrero-Gonzalez Mde L."/>
            <person name="Flores J."/>
        </authorList>
    </citation>
    <scope>NUCLEOTIDE SEQUENCE</scope>
    <source>
        <tissue evidence="2">Cladode</tissue>
    </source>
</reference>
<proteinExistence type="predicted"/>
<keyword evidence="1" id="KW-1133">Transmembrane helix</keyword>
<evidence type="ECO:0000256" key="1">
    <source>
        <dbReference type="SAM" id="Phobius"/>
    </source>
</evidence>
<keyword evidence="1" id="KW-0472">Membrane</keyword>
<sequence length="321" mass="35604">MNPLEPKPPDPCSPAFSFPSWTILCPFLPNIWPKVPGFFVSFSYPASSLRAIDARFGISSLGWGMVFKRSSRFAPHFRIRSTRVEQQVLKFHIVKPCSFSTTIGVPRQETQISIFILSSFPPPFLNPLGNCGFSVVCTRVLCTGSIRCGLWCVLLCTVFLVNLLWSFSVTSSLCFNTGCGQMSLCVANSHCYVSVDCQFQLCMLLCSGLKLVMVVPCAVLLLALELVVSPYRYVATFLLAPDRVSLIRFFDFLMVLVSISPLLGMLSFRGKSLSCYSIIALFSQVQIVFLVGLAYNSHSCVVFNLVLFYPLKHLSSFGPLS</sequence>